<keyword evidence="1" id="KW-0805">Transcription regulation</keyword>
<dbReference type="AlphaFoldDB" id="A0A565CFP2"/>
<evidence type="ECO:0000259" key="6">
    <source>
        <dbReference type="PROSITE" id="PS51005"/>
    </source>
</evidence>
<dbReference type="PROSITE" id="PS51005">
    <property type="entry name" value="NAC"/>
    <property type="match status" value="1"/>
</dbReference>
<dbReference type="EMBL" id="CABITT030000007">
    <property type="protein sequence ID" value="VVB12382.1"/>
    <property type="molecule type" value="Genomic_DNA"/>
</dbReference>
<gene>
    <name evidence="7" type="ORF">ANE_LOCUS22826</name>
</gene>
<proteinExistence type="predicted"/>
<dbReference type="PANTHER" id="PTHR31744">
    <property type="entry name" value="PROTEIN CUP-SHAPED COTYLEDON 2-RELATED"/>
    <property type="match status" value="1"/>
</dbReference>
<evidence type="ECO:0000256" key="1">
    <source>
        <dbReference type="ARBA" id="ARBA00023015"/>
    </source>
</evidence>
<evidence type="ECO:0000256" key="2">
    <source>
        <dbReference type="ARBA" id="ARBA00023125"/>
    </source>
</evidence>
<dbReference type="GO" id="GO:0006355">
    <property type="term" value="P:regulation of DNA-templated transcription"/>
    <property type="evidence" value="ECO:0007669"/>
    <property type="project" value="InterPro"/>
</dbReference>
<dbReference type="InterPro" id="IPR036093">
    <property type="entry name" value="NAC_dom_sf"/>
</dbReference>
<dbReference type="Proteomes" id="UP000489600">
    <property type="component" value="Unassembled WGS sequence"/>
</dbReference>
<dbReference type="SUPFAM" id="SSF101941">
    <property type="entry name" value="NAC domain"/>
    <property type="match status" value="1"/>
</dbReference>
<keyword evidence="8" id="KW-1185">Reference proteome</keyword>
<evidence type="ECO:0000313" key="8">
    <source>
        <dbReference type="Proteomes" id="UP000489600"/>
    </source>
</evidence>
<evidence type="ECO:0000256" key="4">
    <source>
        <dbReference type="ARBA" id="ARBA00023242"/>
    </source>
</evidence>
<dbReference type="PANTHER" id="PTHR31744:SF210">
    <property type="entry name" value="NAC DOMAIN-CONTAINING PROTEIN 86-LIKE"/>
    <property type="match status" value="1"/>
</dbReference>
<protein>
    <recommendedName>
        <fullName evidence="6">NAC domain-containing protein</fullName>
    </recommendedName>
</protein>
<keyword evidence="3" id="KW-0804">Transcription</keyword>
<name>A0A565CFP2_9BRAS</name>
<sequence>MVSCPLLAETIEPYPALPYVRPPVTIHCCEWTCDFAVLAFQCSCDCWINVRVFRNGTFLFHSNPDTTPQRPNVETNWLAHDHLLIRCTCALCNTGCRFSVTDKFSKLKTRDKEWYFISAMDKKHDTGTRMSRKSKEGYWKATGKDREVHGGDQLIGMIKTLVFHKGRAPEGRRTDWVIHEYGLVENEPEMNEAPQMTMATTRFNRFALRVAKEVPQESFIDLNELPREFEIDDDPITDYTHQKQYHDNHNEDDDIESHKSKYVAEALPLCLLDKEAPLPPKQYKRRRNSSGNYSNKSSHTTQDHDSSTTTTVETTNITVSSSALTDKDTVTALLELALPGCSEKKMNLLVKKKEQEQVATMVPEASSSPTKSLKLDLMKAETRI</sequence>
<evidence type="ECO:0000256" key="5">
    <source>
        <dbReference type="SAM" id="MobiDB-lite"/>
    </source>
</evidence>
<feature type="region of interest" description="Disordered" evidence="5">
    <location>
        <begin position="277"/>
        <end position="314"/>
    </location>
</feature>
<dbReference type="Pfam" id="PF02365">
    <property type="entry name" value="NAM"/>
    <property type="match status" value="1"/>
</dbReference>
<evidence type="ECO:0000256" key="3">
    <source>
        <dbReference type="ARBA" id="ARBA00023163"/>
    </source>
</evidence>
<comment type="caution">
    <text evidence="7">The sequence shown here is derived from an EMBL/GenBank/DDBJ whole genome shotgun (WGS) entry which is preliminary data.</text>
</comment>
<dbReference type="InterPro" id="IPR003441">
    <property type="entry name" value="NAC-dom"/>
</dbReference>
<evidence type="ECO:0000313" key="7">
    <source>
        <dbReference type="EMBL" id="VVB12382.1"/>
    </source>
</evidence>
<dbReference type="GO" id="GO:0003677">
    <property type="term" value="F:DNA binding"/>
    <property type="evidence" value="ECO:0007669"/>
    <property type="project" value="UniProtKB-KW"/>
</dbReference>
<keyword evidence="4" id="KW-0539">Nucleus</keyword>
<feature type="domain" description="NAC" evidence="6">
    <location>
        <begin position="60"/>
        <end position="206"/>
    </location>
</feature>
<accession>A0A565CFP2</accession>
<keyword evidence="2" id="KW-0238">DNA-binding</keyword>
<reference evidence="7" key="1">
    <citation type="submission" date="2019-07" db="EMBL/GenBank/DDBJ databases">
        <authorList>
            <person name="Dittberner H."/>
        </authorList>
    </citation>
    <scope>NUCLEOTIDE SEQUENCE [LARGE SCALE GENOMIC DNA]</scope>
</reference>
<organism evidence="7 8">
    <name type="scientific">Arabis nemorensis</name>
    <dbReference type="NCBI Taxonomy" id="586526"/>
    <lineage>
        <taxon>Eukaryota</taxon>
        <taxon>Viridiplantae</taxon>
        <taxon>Streptophyta</taxon>
        <taxon>Embryophyta</taxon>
        <taxon>Tracheophyta</taxon>
        <taxon>Spermatophyta</taxon>
        <taxon>Magnoliopsida</taxon>
        <taxon>eudicotyledons</taxon>
        <taxon>Gunneridae</taxon>
        <taxon>Pentapetalae</taxon>
        <taxon>rosids</taxon>
        <taxon>malvids</taxon>
        <taxon>Brassicales</taxon>
        <taxon>Brassicaceae</taxon>
        <taxon>Arabideae</taxon>
        <taxon>Arabis</taxon>
    </lineage>
</organism>
<dbReference type="Gene3D" id="2.170.150.80">
    <property type="entry name" value="NAC domain"/>
    <property type="match status" value="1"/>
</dbReference>